<dbReference type="EMBL" id="JARBHB010000001">
    <property type="protein sequence ID" value="KAJ8895885.1"/>
    <property type="molecule type" value="Genomic_DNA"/>
</dbReference>
<protein>
    <submittedName>
        <fullName evidence="2">Uncharacterized protein</fullName>
    </submittedName>
</protein>
<evidence type="ECO:0000256" key="1">
    <source>
        <dbReference type="SAM" id="MobiDB-lite"/>
    </source>
</evidence>
<feature type="compositionally biased region" description="Polar residues" evidence="1">
    <location>
        <begin position="42"/>
        <end position="53"/>
    </location>
</feature>
<sequence length="151" mass="16434">MRMIGVSMEQRRNEKGVGGTEDPRGNPPTSGIVRHDSHVQKSETTPHFLSPTSAQYLAFPPSRLLEVHQPKGGSTRPVVTHSSFGARTKLSAHELHLPLTASARLRTLHIPVMQTATHTGSDDEDDGNGNVEGQTDMEVSETSTIRAEDVF</sequence>
<feature type="region of interest" description="Disordered" evidence="1">
    <location>
        <begin position="116"/>
        <end position="151"/>
    </location>
</feature>
<name>A0ABQ9II85_9NEOP</name>
<evidence type="ECO:0000313" key="2">
    <source>
        <dbReference type="EMBL" id="KAJ8895885.1"/>
    </source>
</evidence>
<dbReference type="Proteomes" id="UP001159363">
    <property type="component" value="Chromosome 1"/>
</dbReference>
<organism evidence="2 3">
    <name type="scientific">Dryococelus australis</name>
    <dbReference type="NCBI Taxonomy" id="614101"/>
    <lineage>
        <taxon>Eukaryota</taxon>
        <taxon>Metazoa</taxon>
        <taxon>Ecdysozoa</taxon>
        <taxon>Arthropoda</taxon>
        <taxon>Hexapoda</taxon>
        <taxon>Insecta</taxon>
        <taxon>Pterygota</taxon>
        <taxon>Neoptera</taxon>
        <taxon>Polyneoptera</taxon>
        <taxon>Phasmatodea</taxon>
        <taxon>Verophasmatodea</taxon>
        <taxon>Anareolatae</taxon>
        <taxon>Phasmatidae</taxon>
        <taxon>Eurycanthinae</taxon>
        <taxon>Dryococelus</taxon>
    </lineage>
</organism>
<proteinExistence type="predicted"/>
<gene>
    <name evidence="2" type="ORF">PR048_001225</name>
</gene>
<feature type="region of interest" description="Disordered" evidence="1">
    <location>
        <begin position="1"/>
        <end position="53"/>
    </location>
</feature>
<keyword evidence="3" id="KW-1185">Reference proteome</keyword>
<comment type="caution">
    <text evidence="2">The sequence shown here is derived from an EMBL/GenBank/DDBJ whole genome shotgun (WGS) entry which is preliminary data.</text>
</comment>
<accession>A0ABQ9II85</accession>
<reference evidence="2 3" key="1">
    <citation type="submission" date="2023-02" db="EMBL/GenBank/DDBJ databases">
        <title>LHISI_Scaffold_Assembly.</title>
        <authorList>
            <person name="Stuart O.P."/>
            <person name="Cleave R."/>
            <person name="Magrath M.J.L."/>
            <person name="Mikheyev A.S."/>
        </authorList>
    </citation>
    <scope>NUCLEOTIDE SEQUENCE [LARGE SCALE GENOMIC DNA]</scope>
    <source>
        <strain evidence="2">Daus_M_001</strain>
        <tissue evidence="2">Leg muscle</tissue>
    </source>
</reference>
<evidence type="ECO:0000313" key="3">
    <source>
        <dbReference type="Proteomes" id="UP001159363"/>
    </source>
</evidence>